<dbReference type="InterPro" id="IPR003018">
    <property type="entry name" value="GAF"/>
</dbReference>
<dbReference type="SUPFAM" id="SSF141868">
    <property type="entry name" value="EAL domain-like"/>
    <property type="match status" value="1"/>
</dbReference>
<dbReference type="PANTHER" id="PTHR33121:SF76">
    <property type="entry name" value="SIGNALING PROTEIN"/>
    <property type="match status" value="1"/>
</dbReference>
<dbReference type="InterPro" id="IPR029016">
    <property type="entry name" value="GAF-like_dom_sf"/>
</dbReference>
<gene>
    <name evidence="2" type="ORF">DD728_12195</name>
</gene>
<sequence>MSGLSLPSMALGEPTDTSREAINAALSAIRQHLGMPIAYVSEFVGDESVFRYVDAPGLEHLIKPGDSRDLSEVYCLHILEGRLPELIPDTAANPLAQAMPITRQIPIGAHMSIPIHLEDGTPFGMFCCLGPNANPSLNERDLETMRLFSNLAAQQIDKEYAHKRHLQEMRERIMDTLETNAFAIAYQPIVDLGQMHPSGYEALCRFSAEPYRTPDVWFDEAAKVGLSVELELASIRQAVEKIGEIAPDQYISVNVSPSTVISGQFAETFLKLPLDRILLEITEHAVIEDYDRFTRVLRPLRHAGLRLAVDDAGAGHSSLRHIVQLNPDYVKVDMSLTRNVDQDLARRALIGALLFYTRETSAHIIAEGIETEAELNTLKLLGVRRGQGYLLGRPSQQIAHSLNEFSQAS</sequence>
<dbReference type="InterPro" id="IPR001633">
    <property type="entry name" value="EAL_dom"/>
</dbReference>
<dbReference type="InterPro" id="IPR035919">
    <property type="entry name" value="EAL_sf"/>
</dbReference>
<reference evidence="2 3" key="1">
    <citation type="journal article" date="2018" name="Nat. Biotechnol.">
        <title>A standardized bacterial taxonomy based on genome phylogeny substantially revises the tree of life.</title>
        <authorList>
            <person name="Parks D.H."/>
            <person name="Chuvochina M."/>
            <person name="Waite D.W."/>
            <person name="Rinke C."/>
            <person name="Skarshewski A."/>
            <person name="Chaumeil P.A."/>
            <person name="Hugenholtz P."/>
        </authorList>
    </citation>
    <scope>NUCLEOTIDE SEQUENCE [LARGE SCALE GENOMIC DNA]</scope>
    <source>
        <strain evidence="2">UBA10378</strain>
    </source>
</reference>
<dbReference type="EMBL" id="DOGS01000242">
    <property type="protein sequence ID" value="HBQ49615.1"/>
    <property type="molecule type" value="Genomic_DNA"/>
</dbReference>
<dbReference type="SUPFAM" id="SSF55781">
    <property type="entry name" value="GAF domain-like"/>
    <property type="match status" value="1"/>
</dbReference>
<dbReference type="PROSITE" id="PS50883">
    <property type="entry name" value="EAL"/>
    <property type="match status" value="1"/>
</dbReference>
<name>A0A356W9C5_9PROT</name>
<dbReference type="PANTHER" id="PTHR33121">
    <property type="entry name" value="CYCLIC DI-GMP PHOSPHODIESTERASE PDEF"/>
    <property type="match status" value="1"/>
</dbReference>
<dbReference type="Proteomes" id="UP000263957">
    <property type="component" value="Unassembled WGS sequence"/>
</dbReference>
<dbReference type="Gene3D" id="3.20.20.450">
    <property type="entry name" value="EAL domain"/>
    <property type="match status" value="1"/>
</dbReference>
<accession>A0A356W9C5</accession>
<comment type="caution">
    <text evidence="2">The sequence shown here is derived from an EMBL/GenBank/DDBJ whole genome shotgun (WGS) entry which is preliminary data.</text>
</comment>
<dbReference type="GO" id="GO:0071111">
    <property type="term" value="F:cyclic-guanylate-specific phosphodiesterase activity"/>
    <property type="evidence" value="ECO:0007669"/>
    <property type="project" value="InterPro"/>
</dbReference>
<proteinExistence type="predicted"/>
<feature type="domain" description="EAL" evidence="1">
    <location>
        <begin position="166"/>
        <end position="408"/>
    </location>
</feature>
<dbReference type="CDD" id="cd01948">
    <property type="entry name" value="EAL"/>
    <property type="match status" value="1"/>
</dbReference>
<dbReference type="Pfam" id="PF00563">
    <property type="entry name" value="EAL"/>
    <property type="match status" value="1"/>
</dbReference>
<dbReference type="InterPro" id="IPR050706">
    <property type="entry name" value="Cyclic-di-GMP_PDE-like"/>
</dbReference>
<dbReference type="RefSeq" id="WP_273240764.1">
    <property type="nucleotide sequence ID" value="NZ_CAMYIB010000011.1"/>
</dbReference>
<dbReference type="Gene3D" id="3.30.450.40">
    <property type="match status" value="1"/>
</dbReference>
<protein>
    <submittedName>
        <fullName evidence="2">Diguanylate phosphodiesterase</fullName>
    </submittedName>
</protein>
<evidence type="ECO:0000313" key="2">
    <source>
        <dbReference type="EMBL" id="HBQ49615.1"/>
    </source>
</evidence>
<evidence type="ECO:0000259" key="1">
    <source>
        <dbReference type="PROSITE" id="PS50883"/>
    </source>
</evidence>
<dbReference type="AlphaFoldDB" id="A0A356W9C5"/>
<dbReference type="GeneID" id="92501367"/>
<dbReference type="SMART" id="SM00052">
    <property type="entry name" value="EAL"/>
    <property type="match status" value="1"/>
</dbReference>
<dbReference type="Pfam" id="PF13185">
    <property type="entry name" value="GAF_2"/>
    <property type="match status" value="1"/>
</dbReference>
<organism evidence="2 3">
    <name type="scientific">Hyphomonas atlantica</name>
    <dbReference type="NCBI Taxonomy" id="1280948"/>
    <lineage>
        <taxon>Bacteria</taxon>
        <taxon>Pseudomonadati</taxon>
        <taxon>Pseudomonadota</taxon>
        <taxon>Alphaproteobacteria</taxon>
        <taxon>Hyphomonadales</taxon>
        <taxon>Hyphomonadaceae</taxon>
        <taxon>Hyphomonas</taxon>
    </lineage>
</organism>
<dbReference type="SMART" id="SM00065">
    <property type="entry name" value="GAF"/>
    <property type="match status" value="1"/>
</dbReference>
<evidence type="ECO:0000313" key="3">
    <source>
        <dbReference type="Proteomes" id="UP000263957"/>
    </source>
</evidence>